<dbReference type="Pfam" id="PF10502">
    <property type="entry name" value="Peptidase_S26"/>
    <property type="match status" value="2"/>
</dbReference>
<keyword evidence="4" id="KW-0496">Mitochondrion</keyword>
<dbReference type="InterPro" id="IPR019533">
    <property type="entry name" value="Peptidase_S26"/>
</dbReference>
<dbReference type="STRING" id="4155.A0A022RD01"/>
<dbReference type="OMA" id="LCKGPSM"/>
<evidence type="ECO:0000313" key="12">
    <source>
        <dbReference type="Proteomes" id="UP000030748"/>
    </source>
</evidence>
<dbReference type="InterPro" id="IPR036286">
    <property type="entry name" value="LexA/Signal_pep-like_sf"/>
</dbReference>
<organism evidence="11 12">
    <name type="scientific">Erythranthe guttata</name>
    <name type="common">Yellow monkey flower</name>
    <name type="synonym">Mimulus guttatus</name>
    <dbReference type="NCBI Taxonomy" id="4155"/>
    <lineage>
        <taxon>Eukaryota</taxon>
        <taxon>Viridiplantae</taxon>
        <taxon>Streptophyta</taxon>
        <taxon>Embryophyta</taxon>
        <taxon>Tracheophyta</taxon>
        <taxon>Spermatophyta</taxon>
        <taxon>Magnoliopsida</taxon>
        <taxon>eudicotyledons</taxon>
        <taxon>Gunneridae</taxon>
        <taxon>Pentapetalae</taxon>
        <taxon>asterids</taxon>
        <taxon>lamiids</taxon>
        <taxon>Lamiales</taxon>
        <taxon>Phrymaceae</taxon>
        <taxon>Erythranthe</taxon>
    </lineage>
</organism>
<evidence type="ECO:0000256" key="5">
    <source>
        <dbReference type="ARBA" id="ARBA00023136"/>
    </source>
</evidence>
<comment type="function">
    <text evidence="7">Catalyzes the removal of transit peptides required for the targeting of proteins from the mitochondrial matrix, across the inner membrane, into the inter-membrane space.</text>
</comment>
<dbReference type="OrthoDB" id="308440at2759"/>
<dbReference type="GO" id="GO:0006465">
    <property type="term" value="P:signal peptide processing"/>
    <property type="evidence" value="ECO:0007669"/>
    <property type="project" value="InterPro"/>
</dbReference>
<feature type="active site" evidence="9">
    <location>
        <position position="52"/>
    </location>
</feature>
<keyword evidence="3" id="KW-0378">Hydrolase</keyword>
<dbReference type="InterPro" id="IPR000223">
    <property type="entry name" value="Pept_S26A_signal_pept_1"/>
</dbReference>
<evidence type="ECO:0000256" key="2">
    <source>
        <dbReference type="ARBA" id="ARBA00022792"/>
    </source>
</evidence>
<evidence type="ECO:0000256" key="9">
    <source>
        <dbReference type="PIRSR" id="PIRSR600223-1"/>
    </source>
</evidence>
<comment type="similarity">
    <text evidence="6">Belongs to the peptidase S26 family. IMP1 subfamily.</text>
</comment>
<accession>A0A022RD01</accession>
<dbReference type="PROSITE" id="PS00761">
    <property type="entry name" value="SPASE_I_3"/>
    <property type="match status" value="1"/>
</dbReference>
<name>A0A022RD01_ERYGU</name>
<protein>
    <recommendedName>
        <fullName evidence="10">Peptidase S26 domain-containing protein</fullName>
    </recommendedName>
</protein>
<dbReference type="GO" id="GO:0004252">
    <property type="term" value="F:serine-type endopeptidase activity"/>
    <property type="evidence" value="ECO:0007669"/>
    <property type="project" value="InterPro"/>
</dbReference>
<evidence type="ECO:0000256" key="1">
    <source>
        <dbReference type="ARBA" id="ARBA00004273"/>
    </source>
</evidence>
<evidence type="ECO:0000313" key="11">
    <source>
        <dbReference type="EMBL" id="EYU38227.1"/>
    </source>
</evidence>
<dbReference type="Proteomes" id="UP000030748">
    <property type="component" value="Unassembled WGS sequence"/>
</dbReference>
<dbReference type="Gene3D" id="2.10.109.10">
    <property type="entry name" value="Umud Fragment, subunit A"/>
    <property type="match status" value="1"/>
</dbReference>
<sequence>MTTTAKLLQFARQWKSTAKEMLGHTIVLAQFFSLLHLTENYICSPTLVYGPSMLPTLNFTGDVLLVEKMSTLLGKVAPGDVVLVRSPENPRKTITKRVIGLEGDTVTFLVDPARSDRSHSLVVPKGHVWIQGDNLYASHDSRHVGPIPYGLLLGKVFYRVWPPRDFGPLGQ</sequence>
<evidence type="ECO:0000256" key="7">
    <source>
        <dbReference type="ARBA" id="ARBA00054895"/>
    </source>
</evidence>
<reference evidence="11 12" key="1">
    <citation type="journal article" date="2013" name="Proc. Natl. Acad. Sci. U.S.A.">
        <title>Fine-scale variation in meiotic recombination in Mimulus inferred from population shotgun sequencing.</title>
        <authorList>
            <person name="Hellsten U."/>
            <person name="Wright K.M."/>
            <person name="Jenkins J."/>
            <person name="Shu S."/>
            <person name="Yuan Y."/>
            <person name="Wessler S.R."/>
            <person name="Schmutz J."/>
            <person name="Willis J.H."/>
            <person name="Rokhsar D.S."/>
        </authorList>
    </citation>
    <scope>NUCLEOTIDE SEQUENCE [LARGE SCALE GENOMIC DNA]</scope>
    <source>
        <strain evidence="12">cv. DUN x IM62</strain>
    </source>
</reference>
<dbReference type="InterPro" id="IPR052064">
    <property type="entry name" value="Mito_IMP1_subunit"/>
</dbReference>
<dbReference type="eggNOG" id="KOG0171">
    <property type="taxonomic scope" value="Eukaryota"/>
</dbReference>
<dbReference type="GO" id="GO:0042720">
    <property type="term" value="C:mitochondrial inner membrane peptidase complex"/>
    <property type="evidence" value="ECO:0000318"/>
    <property type="project" value="GO_Central"/>
</dbReference>
<evidence type="ECO:0000256" key="6">
    <source>
        <dbReference type="ARBA" id="ARBA00038445"/>
    </source>
</evidence>
<proteinExistence type="inferred from homology"/>
<dbReference type="AlphaFoldDB" id="A0A022RD01"/>
<dbReference type="InterPro" id="IPR019758">
    <property type="entry name" value="Pept_S26A_signal_pept_1_CS"/>
</dbReference>
<dbReference type="PhylomeDB" id="A0A022RD01"/>
<evidence type="ECO:0000256" key="8">
    <source>
        <dbReference type="ARBA" id="ARBA00064368"/>
    </source>
</evidence>
<comment type="subunit">
    <text evidence="8">Heterodimer of 2 subunits, IMP1A/B and IMP12.</text>
</comment>
<feature type="domain" description="Peptidase S26" evidence="10">
    <location>
        <begin position="32"/>
        <end position="108"/>
    </location>
</feature>
<feature type="active site" evidence="9">
    <location>
        <position position="96"/>
    </location>
</feature>
<dbReference type="PANTHER" id="PTHR12383:SF16">
    <property type="entry name" value="MITOCHONDRIAL INNER MEMBRANE PROTEASE SUBUNIT 1"/>
    <property type="match status" value="1"/>
</dbReference>
<comment type="subcellular location">
    <subcellularLocation>
        <location evidence="1">Mitochondrion inner membrane</location>
    </subcellularLocation>
</comment>
<dbReference type="PANTHER" id="PTHR12383">
    <property type="entry name" value="PROTEASE FAMILY S26 MITOCHONDRIAL INNER MEMBRANE PROTEASE-RELATED"/>
    <property type="match status" value="1"/>
</dbReference>
<dbReference type="FunFam" id="2.10.109.10:FF:000014">
    <property type="entry name" value="Inner membrane protease subunit 1"/>
    <property type="match status" value="1"/>
</dbReference>
<dbReference type="SUPFAM" id="SSF51306">
    <property type="entry name" value="LexA/Signal peptidase"/>
    <property type="match status" value="1"/>
</dbReference>
<dbReference type="KEGG" id="egt:105957124"/>
<dbReference type="CDD" id="cd06530">
    <property type="entry name" value="S26_SPase_I"/>
    <property type="match status" value="1"/>
</dbReference>
<dbReference type="NCBIfam" id="TIGR02227">
    <property type="entry name" value="sigpep_I_bact"/>
    <property type="match status" value="1"/>
</dbReference>
<evidence type="ECO:0000259" key="10">
    <source>
        <dbReference type="Pfam" id="PF10502"/>
    </source>
</evidence>
<keyword evidence="12" id="KW-1185">Reference proteome</keyword>
<dbReference type="PRINTS" id="PR00727">
    <property type="entry name" value="LEADERPTASE"/>
</dbReference>
<gene>
    <name evidence="11" type="ORF">MIMGU_mgv1a015001mg</name>
</gene>
<feature type="domain" description="Peptidase S26" evidence="10">
    <location>
        <begin position="120"/>
        <end position="161"/>
    </location>
</feature>
<evidence type="ECO:0000256" key="4">
    <source>
        <dbReference type="ARBA" id="ARBA00023128"/>
    </source>
</evidence>
<keyword evidence="2" id="KW-0999">Mitochondrion inner membrane</keyword>
<keyword evidence="5" id="KW-0472">Membrane</keyword>
<dbReference type="EMBL" id="KI630493">
    <property type="protein sequence ID" value="EYU38227.1"/>
    <property type="molecule type" value="Genomic_DNA"/>
</dbReference>
<evidence type="ECO:0000256" key="3">
    <source>
        <dbReference type="ARBA" id="ARBA00022801"/>
    </source>
</evidence>
<dbReference type="GO" id="GO:0006627">
    <property type="term" value="P:protein processing involved in protein targeting to mitochondrion"/>
    <property type="evidence" value="ECO:0000318"/>
    <property type="project" value="GO_Central"/>
</dbReference>